<reference evidence="2 3" key="1">
    <citation type="submission" date="2019-12" db="EMBL/GenBank/DDBJ databases">
        <title>Full genome sequence of a Bacillus safensis strain isolated from commercially available natto in Indonesia.</title>
        <authorList>
            <person name="Yoshida M."/>
            <person name="Uomi M."/>
            <person name="Waturangi D."/>
            <person name="Ekaputri J.J."/>
            <person name="Setiamarga D.H.E."/>
        </authorList>
    </citation>
    <scope>NUCLEOTIDE SEQUENCE [LARGE SCALE GENOMIC DNA]</scope>
    <source>
        <strain evidence="2 3">IDN1</strain>
    </source>
</reference>
<gene>
    <name evidence="2" type="ORF">BsIDN1_11070</name>
</gene>
<evidence type="ECO:0000256" key="1">
    <source>
        <dbReference type="SAM" id="MobiDB-lite"/>
    </source>
</evidence>
<feature type="compositionally biased region" description="Gly residues" evidence="1">
    <location>
        <begin position="1"/>
        <end position="15"/>
    </location>
</feature>
<protein>
    <submittedName>
        <fullName evidence="2">Uncharacterized protein</fullName>
    </submittedName>
</protein>
<evidence type="ECO:0000313" key="3">
    <source>
        <dbReference type="Proteomes" id="UP000464658"/>
    </source>
</evidence>
<proteinExistence type="predicted"/>
<dbReference type="AlphaFoldDB" id="A0A5S9M6E5"/>
<dbReference type="Proteomes" id="UP000464658">
    <property type="component" value="Chromosome"/>
</dbReference>
<organism evidence="2 3">
    <name type="scientific">Bacillus safensis</name>
    <dbReference type="NCBI Taxonomy" id="561879"/>
    <lineage>
        <taxon>Bacteria</taxon>
        <taxon>Bacillati</taxon>
        <taxon>Bacillota</taxon>
        <taxon>Bacilli</taxon>
        <taxon>Bacillales</taxon>
        <taxon>Bacillaceae</taxon>
        <taxon>Bacillus</taxon>
    </lineage>
</organism>
<sequence>MVGGGPAILGDGGGPELYKKTPSGHVGLSPGTDTLMNLPKGTQVLSHKQTLETLGNVPMYADGTKGKKKGPDGLVKLLREQKNVVGKVKNAAFDVWDYISDPKKLMNKAFEMFGAKAPSLSGGFGDIAKGLFTKVKDSVMSWGKKKRLKALAVCLAVVDLLPLKSGLLKLFQLKELVLVMLVPCKPSP</sequence>
<dbReference type="EMBL" id="AP021906">
    <property type="protein sequence ID" value="BBP87489.1"/>
    <property type="molecule type" value="Genomic_DNA"/>
</dbReference>
<feature type="region of interest" description="Disordered" evidence="1">
    <location>
        <begin position="1"/>
        <end position="22"/>
    </location>
</feature>
<name>A0A5S9M6E5_BACIA</name>
<accession>A0A5S9M6E5</accession>
<evidence type="ECO:0000313" key="2">
    <source>
        <dbReference type="EMBL" id="BBP87489.1"/>
    </source>
</evidence>